<evidence type="ECO:0000256" key="1">
    <source>
        <dbReference type="ARBA" id="ARBA00010617"/>
    </source>
</evidence>
<keyword evidence="8" id="KW-1185">Reference proteome</keyword>
<accession>A0ABQ4HTV2</accession>
<dbReference type="Gene3D" id="1.10.630.10">
    <property type="entry name" value="Cytochrome P450"/>
    <property type="match status" value="1"/>
</dbReference>
<keyword evidence="3" id="KW-0479">Metal-binding</keyword>
<dbReference type="SUPFAM" id="SSF48264">
    <property type="entry name" value="Cytochrome P450"/>
    <property type="match status" value="1"/>
</dbReference>
<keyword evidence="5" id="KW-0408">Iron</keyword>
<keyword evidence="2" id="KW-0349">Heme</keyword>
<dbReference type="Proteomes" id="UP000647017">
    <property type="component" value="Unassembled WGS sequence"/>
</dbReference>
<organism evidence="7 8">
    <name type="scientific">Micromonospora andamanensis</name>
    <dbReference type="NCBI Taxonomy" id="1287068"/>
    <lineage>
        <taxon>Bacteria</taxon>
        <taxon>Bacillati</taxon>
        <taxon>Actinomycetota</taxon>
        <taxon>Actinomycetes</taxon>
        <taxon>Micromonosporales</taxon>
        <taxon>Micromonosporaceae</taxon>
        <taxon>Micromonospora</taxon>
    </lineage>
</organism>
<keyword evidence="4" id="KW-0560">Oxidoreductase</keyword>
<name>A0ABQ4HTV2_9ACTN</name>
<proteinExistence type="inferred from homology"/>
<evidence type="ECO:0000256" key="3">
    <source>
        <dbReference type="ARBA" id="ARBA00022723"/>
    </source>
</evidence>
<dbReference type="PANTHER" id="PTHR24302">
    <property type="entry name" value="CYTOCHROME P450 FAMILY 3"/>
    <property type="match status" value="1"/>
</dbReference>
<evidence type="ECO:0000256" key="5">
    <source>
        <dbReference type="ARBA" id="ARBA00023004"/>
    </source>
</evidence>
<dbReference type="Pfam" id="PF00067">
    <property type="entry name" value="p450"/>
    <property type="match status" value="1"/>
</dbReference>
<evidence type="ECO:0000256" key="4">
    <source>
        <dbReference type="ARBA" id="ARBA00023002"/>
    </source>
</evidence>
<comment type="similarity">
    <text evidence="1">Belongs to the cytochrome P450 family.</text>
</comment>
<evidence type="ECO:0000256" key="6">
    <source>
        <dbReference type="SAM" id="MobiDB-lite"/>
    </source>
</evidence>
<sequence length="432" mass="48112">MQERPVGDGRAPATGDPMATIPTDRSPDSTLAFLRAGYRFIGQRCDRYGTDIFQTRLLLEPTICLRGRAAAELFYDADRFAREGAMPARGQRTLTGRGGVQGLDGDAHRDRKAIYLSLMTPTAVRRLGQLFTDEWQARLPAWELAGTVTLHTEVASMLTRAVCAWAGVPLAGGELDRRTADLLAMIASAAAIGPRHWRGRLSRHRGEYWVGDLVGQVRTGSLSPPGGTALRVFAEHRDGDGHLLPRRIAAVELLNVLRPTVAVARFVVFTALALHDHPAWRQRVPGDADAAGQFVQEVRRYYPFFPVTAARVRRDFDWQGYHFPRGRRVLLDLYGTDHHPELWPEPERFRPERFAGWPGDPYTLIPQGGGDHLHGHRCAGEWITIELMKRALAVLTEFIRYDVPPQDLAVDLSRMPALPASGFVITAVRRTG</sequence>
<dbReference type="InterPro" id="IPR002401">
    <property type="entry name" value="Cyt_P450_E_grp-I"/>
</dbReference>
<protein>
    <submittedName>
        <fullName evidence="7">Fatty-acid peroxygenase</fullName>
    </submittedName>
</protein>
<gene>
    <name evidence="7" type="primary">cypC</name>
    <name evidence="7" type="ORF">Van01_22740</name>
</gene>
<evidence type="ECO:0000256" key="2">
    <source>
        <dbReference type="ARBA" id="ARBA00022617"/>
    </source>
</evidence>
<evidence type="ECO:0000313" key="8">
    <source>
        <dbReference type="Proteomes" id="UP000647017"/>
    </source>
</evidence>
<dbReference type="PRINTS" id="PR00463">
    <property type="entry name" value="EP450I"/>
</dbReference>
<reference evidence="7 8" key="1">
    <citation type="submission" date="2021-01" db="EMBL/GenBank/DDBJ databases">
        <title>Whole genome shotgun sequence of Verrucosispora andamanensis NBRC 109075.</title>
        <authorList>
            <person name="Komaki H."/>
            <person name="Tamura T."/>
        </authorList>
    </citation>
    <scope>NUCLEOTIDE SEQUENCE [LARGE SCALE GENOMIC DNA]</scope>
    <source>
        <strain evidence="7 8">NBRC 109075</strain>
    </source>
</reference>
<dbReference type="InterPro" id="IPR036396">
    <property type="entry name" value="Cyt_P450_sf"/>
</dbReference>
<evidence type="ECO:0000313" key="7">
    <source>
        <dbReference type="EMBL" id="GIJ09060.1"/>
    </source>
</evidence>
<feature type="region of interest" description="Disordered" evidence="6">
    <location>
        <begin position="1"/>
        <end position="26"/>
    </location>
</feature>
<dbReference type="PANTHER" id="PTHR24302:SF15">
    <property type="entry name" value="FATTY-ACID PEROXYGENASE"/>
    <property type="match status" value="1"/>
</dbReference>
<comment type="caution">
    <text evidence="7">The sequence shown here is derived from an EMBL/GenBank/DDBJ whole genome shotgun (WGS) entry which is preliminary data.</text>
</comment>
<dbReference type="InterPro" id="IPR001128">
    <property type="entry name" value="Cyt_P450"/>
</dbReference>
<dbReference type="InterPro" id="IPR050705">
    <property type="entry name" value="Cytochrome_P450_3A"/>
</dbReference>
<dbReference type="CDD" id="cd11067">
    <property type="entry name" value="CYP152"/>
    <property type="match status" value="1"/>
</dbReference>
<dbReference type="EMBL" id="BOOZ01000011">
    <property type="protein sequence ID" value="GIJ09060.1"/>
    <property type="molecule type" value="Genomic_DNA"/>
</dbReference>